<evidence type="ECO:0000313" key="1">
    <source>
        <dbReference type="Ensembl" id="ENSFHEP00000000458.1"/>
    </source>
</evidence>
<evidence type="ECO:0000313" key="2">
    <source>
        <dbReference type="Proteomes" id="UP000265000"/>
    </source>
</evidence>
<organism evidence="1 2">
    <name type="scientific">Fundulus heteroclitus</name>
    <name type="common">Killifish</name>
    <name type="synonym">Mummichog</name>
    <dbReference type="NCBI Taxonomy" id="8078"/>
    <lineage>
        <taxon>Eukaryota</taxon>
        <taxon>Metazoa</taxon>
        <taxon>Chordata</taxon>
        <taxon>Craniata</taxon>
        <taxon>Vertebrata</taxon>
        <taxon>Euteleostomi</taxon>
        <taxon>Actinopterygii</taxon>
        <taxon>Neopterygii</taxon>
        <taxon>Teleostei</taxon>
        <taxon>Neoteleostei</taxon>
        <taxon>Acanthomorphata</taxon>
        <taxon>Ovalentaria</taxon>
        <taxon>Atherinomorphae</taxon>
        <taxon>Cyprinodontiformes</taxon>
        <taxon>Fundulidae</taxon>
        <taxon>Fundulus</taxon>
    </lineage>
</organism>
<dbReference type="Proteomes" id="UP000265000">
    <property type="component" value="Unplaced"/>
</dbReference>
<proteinExistence type="predicted"/>
<protein>
    <submittedName>
        <fullName evidence="1">Uncharacterized protein</fullName>
    </submittedName>
</protein>
<name>A0A3Q2SNM3_FUNHE</name>
<keyword evidence="2" id="KW-1185">Reference proteome</keyword>
<dbReference type="Ensembl" id="ENSFHET00000015496.1">
    <property type="protein sequence ID" value="ENSFHEP00000000458.1"/>
    <property type="gene ID" value="ENSFHEG00000001175.1"/>
</dbReference>
<accession>A0A3Q2SNM3</accession>
<sequence length="93" mass="10313">MSSVCSCEGAALFMGLMFFLNYVPSPDEREAVQKKTFTKWAGCVSTVWKMWTRPCSFSKNRGFTWRTWGPMTLSTATTVSSSASFGPSSCVSR</sequence>
<reference evidence="1" key="1">
    <citation type="submission" date="2025-08" db="UniProtKB">
        <authorList>
            <consortium name="Ensembl"/>
        </authorList>
    </citation>
    <scope>IDENTIFICATION</scope>
</reference>
<reference evidence="1" key="2">
    <citation type="submission" date="2025-09" db="UniProtKB">
        <authorList>
            <consortium name="Ensembl"/>
        </authorList>
    </citation>
    <scope>IDENTIFICATION</scope>
</reference>
<dbReference type="AlphaFoldDB" id="A0A3Q2SNM3"/>